<gene>
    <name evidence="1" type="ORF">CLUMA_CG016666</name>
</gene>
<dbReference type="EMBL" id="CVRI01000059">
    <property type="protein sequence ID" value="CRL03515.1"/>
    <property type="molecule type" value="Genomic_DNA"/>
</dbReference>
<dbReference type="Proteomes" id="UP000183832">
    <property type="component" value="Unassembled WGS sequence"/>
</dbReference>
<accession>A0A1J1ITE5</accession>
<evidence type="ECO:0000313" key="2">
    <source>
        <dbReference type="Proteomes" id="UP000183832"/>
    </source>
</evidence>
<protein>
    <submittedName>
        <fullName evidence="1">CLUMA_CG016666, isoform A</fullName>
    </submittedName>
</protein>
<organism evidence="1 2">
    <name type="scientific">Clunio marinus</name>
    <dbReference type="NCBI Taxonomy" id="568069"/>
    <lineage>
        <taxon>Eukaryota</taxon>
        <taxon>Metazoa</taxon>
        <taxon>Ecdysozoa</taxon>
        <taxon>Arthropoda</taxon>
        <taxon>Hexapoda</taxon>
        <taxon>Insecta</taxon>
        <taxon>Pterygota</taxon>
        <taxon>Neoptera</taxon>
        <taxon>Endopterygota</taxon>
        <taxon>Diptera</taxon>
        <taxon>Nematocera</taxon>
        <taxon>Chironomoidea</taxon>
        <taxon>Chironomidae</taxon>
        <taxon>Clunio</taxon>
    </lineage>
</organism>
<evidence type="ECO:0000313" key="1">
    <source>
        <dbReference type="EMBL" id="CRL03515.1"/>
    </source>
</evidence>
<reference evidence="1 2" key="1">
    <citation type="submission" date="2015-04" db="EMBL/GenBank/DDBJ databases">
        <authorList>
            <person name="Syromyatnikov M.Y."/>
            <person name="Popov V.N."/>
        </authorList>
    </citation>
    <scope>NUCLEOTIDE SEQUENCE [LARGE SCALE GENOMIC DNA]</scope>
</reference>
<dbReference type="AlphaFoldDB" id="A0A1J1ITE5"/>
<proteinExistence type="predicted"/>
<sequence>MVNGIPFSSGFEKGKCWNMKIAQLIMDFFSQPIAEGLRSPKFKTQHTRHCIEACRCYVSKKKFVFVSNQGFKTSSFCYRIHKMKNSQISQRILRKPEDIEDYLFAKLCYKIM</sequence>
<keyword evidence="2" id="KW-1185">Reference proteome</keyword>
<name>A0A1J1ITE5_9DIPT</name>